<evidence type="ECO:0000256" key="5">
    <source>
        <dbReference type="ARBA" id="ARBA00022519"/>
    </source>
</evidence>
<evidence type="ECO:0000313" key="12">
    <source>
        <dbReference type="EMBL" id="SPO63160.1"/>
    </source>
</evidence>
<protein>
    <recommendedName>
        <fullName evidence="10">C4-dicarboxylate transport protein</fullName>
    </recommendedName>
</protein>
<dbReference type="AlphaFoldDB" id="A0AAQ1PC43"/>
<evidence type="ECO:0000256" key="6">
    <source>
        <dbReference type="ARBA" id="ARBA00022692"/>
    </source>
</evidence>
<feature type="transmembrane region" description="Helical" evidence="10">
    <location>
        <begin position="331"/>
        <end position="348"/>
    </location>
</feature>
<dbReference type="PANTHER" id="PTHR42865">
    <property type="entry name" value="PROTON/GLUTAMATE-ASPARTATE SYMPORTER"/>
    <property type="match status" value="1"/>
</dbReference>
<dbReference type="NCBIfam" id="NF009587">
    <property type="entry name" value="PRK13027.1"/>
    <property type="match status" value="1"/>
</dbReference>
<dbReference type="GO" id="GO:0015141">
    <property type="term" value="F:succinate transmembrane transporter activity"/>
    <property type="evidence" value="ECO:0007669"/>
    <property type="project" value="TreeGrafter"/>
</dbReference>
<dbReference type="FunFam" id="1.10.3860.10:FF:000001">
    <property type="entry name" value="C4-dicarboxylate transport protein"/>
    <property type="match status" value="1"/>
</dbReference>
<evidence type="ECO:0000256" key="1">
    <source>
        <dbReference type="ARBA" id="ARBA00004651"/>
    </source>
</evidence>
<evidence type="ECO:0000256" key="10">
    <source>
        <dbReference type="HAMAP-Rule" id="MF_01300"/>
    </source>
</evidence>
<feature type="transmembrane region" description="Helical" evidence="10">
    <location>
        <begin position="221"/>
        <end position="241"/>
    </location>
</feature>
<dbReference type="RefSeq" id="WP_133974808.1">
    <property type="nucleotide sequence ID" value="NZ_JAKMXH010000037.1"/>
</dbReference>
<keyword evidence="4 10" id="KW-1003">Cell membrane</keyword>
<dbReference type="GO" id="GO:0005886">
    <property type="term" value="C:plasma membrane"/>
    <property type="evidence" value="ECO:0007669"/>
    <property type="project" value="UniProtKB-SubCell"/>
</dbReference>
<evidence type="ECO:0000256" key="3">
    <source>
        <dbReference type="ARBA" id="ARBA00022448"/>
    </source>
</evidence>
<dbReference type="Pfam" id="PF00375">
    <property type="entry name" value="SDF"/>
    <property type="match status" value="1"/>
</dbReference>
<dbReference type="InterPro" id="IPR018107">
    <property type="entry name" value="Na-dicarboxylate_symporter_CS"/>
</dbReference>
<comment type="similarity">
    <text evidence="2 10">Belongs to the dicarboxylate/amino acid:cation symporter (DAACS) (TC 2.A.23) family.</text>
</comment>
<dbReference type="Gene3D" id="1.10.3860.10">
    <property type="entry name" value="Sodium:dicarboxylate symporter"/>
    <property type="match status" value="1"/>
</dbReference>
<feature type="transmembrane region" description="Helical" evidence="10">
    <location>
        <begin position="300"/>
        <end position="319"/>
    </location>
</feature>
<keyword evidence="5" id="KW-0997">Cell inner membrane</keyword>
<sequence>MTTRQPLYKSLYVQVLVAITIGILLGHYYPETGVALKPLGDGFVKLIKMVIAPIIFCTVVSGIAGMQSMKSVGKTGGYALLYFEIVSTIALIIGLVVVNVVKPGAGMHIDVTTLNASSVAAYAAAGAQQTTVGFLLNVIPNTVVGAFANGDILQVLMFSVLFGFALHRLGSYGKPVLDMIDRFAHVMFNIINMIMKLAPVGAFGAMAFTIGQYGVGSLVQLGYLMACFYITCLLFVLVVLGGICRAHGFSVLKLIRYIREELLIVLGTSSSESALPRMLAKMERLGAKKSVVGLVIPTGYSFNLDGTSIYLTMAAVFIAQATDTTMDITHQITLLLVLLVASKGAAGVTGSGFIVLAATLSAVGHLPVAGLALILGIDRFMSEARALTNLVGNAVATVVVAKWVKEMDNDKLASELASGGAPLVDTRPTDDLGVAEGPAR</sequence>
<comment type="caution">
    <text evidence="12">The sequence shown here is derived from an EMBL/GenBank/DDBJ whole genome shotgun (WGS) entry which is preliminary data.</text>
</comment>
<dbReference type="EMBL" id="OPYN01000200">
    <property type="protein sequence ID" value="SPO63160.1"/>
    <property type="molecule type" value="Genomic_DNA"/>
</dbReference>
<dbReference type="InterPro" id="IPR036458">
    <property type="entry name" value="Na:dicarbo_symporter_sf"/>
</dbReference>
<dbReference type="SUPFAM" id="SSF118215">
    <property type="entry name" value="Proton glutamate symport protein"/>
    <property type="match status" value="1"/>
</dbReference>
<evidence type="ECO:0000256" key="11">
    <source>
        <dbReference type="SAM" id="MobiDB-lite"/>
    </source>
</evidence>
<evidence type="ECO:0000256" key="8">
    <source>
        <dbReference type="ARBA" id="ARBA00022989"/>
    </source>
</evidence>
<dbReference type="HAMAP" id="MF_01300">
    <property type="entry name" value="C4_dicarb_transport"/>
    <property type="match status" value="1"/>
</dbReference>
<feature type="transmembrane region" description="Helical" evidence="10">
    <location>
        <begin position="354"/>
        <end position="377"/>
    </location>
</feature>
<comment type="subcellular location">
    <subcellularLocation>
        <location evidence="1 10">Cell membrane</location>
        <topology evidence="1 10">Multi-pass membrane protein</topology>
    </subcellularLocation>
</comment>
<evidence type="ECO:0000256" key="9">
    <source>
        <dbReference type="ARBA" id="ARBA00023136"/>
    </source>
</evidence>
<feature type="transmembrane region" description="Helical" evidence="10">
    <location>
        <begin position="78"/>
        <end position="101"/>
    </location>
</feature>
<organism evidence="12 13">
    <name type="scientific">Pseudomonas inefficax</name>
    <dbReference type="NCBI Taxonomy" id="2078786"/>
    <lineage>
        <taxon>Bacteria</taxon>
        <taxon>Pseudomonadati</taxon>
        <taxon>Pseudomonadota</taxon>
        <taxon>Gammaproteobacteria</taxon>
        <taxon>Pseudomonadales</taxon>
        <taxon>Pseudomonadaceae</taxon>
        <taxon>Pseudomonas</taxon>
    </lineage>
</organism>
<evidence type="ECO:0000256" key="4">
    <source>
        <dbReference type="ARBA" id="ARBA00022475"/>
    </source>
</evidence>
<keyword evidence="8 10" id="KW-1133">Transmembrane helix</keyword>
<accession>A0AAQ1PC43</accession>
<dbReference type="GO" id="GO:0070778">
    <property type="term" value="P:L-aspartate transmembrane transport"/>
    <property type="evidence" value="ECO:0007669"/>
    <property type="project" value="TreeGrafter"/>
</dbReference>
<dbReference type="PROSITE" id="PS00713">
    <property type="entry name" value="NA_DICARBOXYL_SYMP_1"/>
    <property type="match status" value="1"/>
</dbReference>
<evidence type="ECO:0000256" key="7">
    <source>
        <dbReference type="ARBA" id="ARBA00022847"/>
    </source>
</evidence>
<feature type="transmembrane region" description="Helical" evidence="10">
    <location>
        <begin position="12"/>
        <end position="29"/>
    </location>
</feature>
<dbReference type="Proteomes" id="UP000294335">
    <property type="component" value="Unassembled WGS sequence"/>
</dbReference>
<comment type="function">
    <text evidence="10">Responsible for the transport of dicarboxylates such as succinate, fumarate, and malate across the membrane.</text>
</comment>
<feature type="transmembrane region" description="Helical" evidence="10">
    <location>
        <begin position="49"/>
        <end position="66"/>
    </location>
</feature>
<dbReference type="PANTHER" id="PTHR42865:SF1">
    <property type="entry name" value="AEROBIC C4-DICARBOXYLATE TRANSPORT PROTEIN"/>
    <property type="match status" value="1"/>
</dbReference>
<evidence type="ECO:0000313" key="13">
    <source>
        <dbReference type="Proteomes" id="UP000294335"/>
    </source>
</evidence>
<evidence type="ECO:0000256" key="2">
    <source>
        <dbReference type="ARBA" id="ARBA00006148"/>
    </source>
</evidence>
<feature type="region of interest" description="Disordered" evidence="11">
    <location>
        <begin position="420"/>
        <end position="440"/>
    </location>
</feature>
<dbReference type="InterPro" id="IPR023954">
    <property type="entry name" value="C4_dicarb_transport"/>
</dbReference>
<feature type="transmembrane region" description="Helical" evidence="10">
    <location>
        <begin position="152"/>
        <end position="169"/>
    </location>
</feature>
<dbReference type="PRINTS" id="PR00173">
    <property type="entry name" value="EDTRNSPORT"/>
</dbReference>
<dbReference type="InterPro" id="IPR001991">
    <property type="entry name" value="Na-dicarboxylate_symporter"/>
</dbReference>
<reference evidence="12 13" key="1">
    <citation type="submission" date="2018-02" db="EMBL/GenBank/DDBJ databases">
        <authorList>
            <person name="Dubost A."/>
        </authorList>
    </citation>
    <scope>NUCLEOTIDE SEQUENCE [LARGE SCALE GENOMIC DNA]</scope>
    <source>
        <strain evidence="13">JV551A3</strain>
    </source>
</reference>
<dbReference type="GO" id="GO:0015366">
    <property type="term" value="F:malate:proton symporter activity"/>
    <property type="evidence" value="ECO:0007669"/>
    <property type="project" value="TreeGrafter"/>
</dbReference>
<feature type="transmembrane region" description="Helical" evidence="10">
    <location>
        <begin position="190"/>
        <end position="215"/>
    </location>
</feature>
<gene>
    <name evidence="10 12" type="primary">dctA</name>
    <name evidence="12" type="ORF">JV551A3_V1_2000114</name>
</gene>
<keyword evidence="9 10" id="KW-0472">Membrane</keyword>
<keyword evidence="3 10" id="KW-0813">Transport</keyword>
<dbReference type="GO" id="GO:0015138">
    <property type="term" value="F:fumarate transmembrane transporter activity"/>
    <property type="evidence" value="ECO:0007669"/>
    <property type="project" value="TreeGrafter"/>
</dbReference>
<dbReference type="NCBIfam" id="NF002461">
    <property type="entry name" value="PRK01663.1"/>
    <property type="match status" value="1"/>
</dbReference>
<keyword evidence="13" id="KW-1185">Reference proteome</keyword>
<dbReference type="PROSITE" id="PS00714">
    <property type="entry name" value="NA_DICARBOXYL_SYMP_2"/>
    <property type="match status" value="1"/>
</dbReference>
<keyword evidence="7 10" id="KW-0769">Symport</keyword>
<proteinExistence type="inferred from homology"/>
<keyword evidence="6 10" id="KW-0812">Transmembrane</keyword>
<name>A0AAQ1PC43_9PSED</name>